<dbReference type="EMBL" id="AEUW02000001">
    <property type="protein sequence ID" value="EHJ53214.1"/>
    <property type="molecule type" value="Genomic_DNA"/>
</dbReference>
<keyword evidence="3" id="KW-1185">Reference proteome</keyword>
<evidence type="ECO:0000313" key="3">
    <source>
        <dbReference type="Proteomes" id="UP000003573"/>
    </source>
</evidence>
<reference evidence="2 3" key="1">
    <citation type="journal article" date="2014" name="Int. J. Syst. Evol. Microbiol.">
        <title>Phylogenomics and the dynamic genome evolution of the genus Streptococcus.</title>
        <authorList>
            <consortium name="The Broad Institute Genome Sequencing Platform"/>
            <person name="Richards V.P."/>
            <person name="Palmer S.R."/>
            <person name="Pavinski Bitar P.D."/>
            <person name="Qin X."/>
            <person name="Weinstock G.M."/>
            <person name="Highlander S.K."/>
            <person name="Town C.D."/>
            <person name="Burne R.A."/>
            <person name="Stanhope M.J."/>
        </authorList>
    </citation>
    <scope>NUCLEOTIDE SEQUENCE [LARGE SCALE GENOMIC DNA]</scope>
    <source>
        <strain evidence="2 3">NCTC 11558</strain>
    </source>
</reference>
<keyword evidence="1" id="KW-0812">Transmembrane</keyword>
<feature type="transmembrane region" description="Helical" evidence="1">
    <location>
        <begin position="151"/>
        <end position="175"/>
    </location>
</feature>
<protein>
    <submittedName>
        <fullName evidence="2">Uncharacterized protein</fullName>
    </submittedName>
</protein>
<comment type="caution">
    <text evidence="2">The sequence shown here is derived from an EMBL/GenBank/DDBJ whole genome shotgun (WGS) entry which is preliminary data.</text>
</comment>
<dbReference type="Proteomes" id="UP000003573">
    <property type="component" value="Unassembled WGS sequence"/>
</dbReference>
<sequence length="209" mass="23672">MKEKILSLFQVYKDKGHRTALFASFSTVRNVAYSLGMLVLAWLSWSVFLVINGSYQLILSLIRILNVFSYSRAQRGLVQDRSRIIRITGVLIILLGLVYFLINLYFYRVRPVEEISHRYMLMTATIAFVKLGSSIWGFISNRKSKDPEVISIRLLSLVDATVSIVTTQRVILTFVEGGESAAKSTPLFGMAISLGFVLVGLYLIHRKQK</sequence>
<accession>G5JUN0</accession>
<proteinExistence type="predicted"/>
<feature type="transmembrane region" description="Helical" evidence="1">
    <location>
        <begin position="85"/>
        <end position="107"/>
    </location>
</feature>
<keyword evidence="1" id="KW-1133">Transmembrane helix</keyword>
<dbReference type="RefSeq" id="WP_003082147.1">
    <property type="nucleotide sequence ID" value="NZ_AEUW02000001.1"/>
</dbReference>
<evidence type="ECO:0000256" key="1">
    <source>
        <dbReference type="SAM" id="Phobius"/>
    </source>
</evidence>
<name>G5JUN0_9STRE</name>
<organism evidence="2 3">
    <name type="scientific">Streptococcus macacae NCTC 11558</name>
    <dbReference type="NCBI Taxonomy" id="764298"/>
    <lineage>
        <taxon>Bacteria</taxon>
        <taxon>Bacillati</taxon>
        <taxon>Bacillota</taxon>
        <taxon>Bacilli</taxon>
        <taxon>Lactobacillales</taxon>
        <taxon>Streptococcaceae</taxon>
        <taxon>Streptococcus</taxon>
    </lineage>
</organism>
<dbReference type="STRING" id="764298.STRMA_1020"/>
<dbReference type="eggNOG" id="ENOG5030AXV">
    <property type="taxonomic scope" value="Bacteria"/>
</dbReference>
<gene>
    <name evidence="2" type="ORF">STRMA_1020</name>
</gene>
<feature type="transmembrane region" description="Helical" evidence="1">
    <location>
        <begin position="21"/>
        <end position="43"/>
    </location>
</feature>
<keyword evidence="1" id="KW-0472">Membrane</keyword>
<dbReference type="AlphaFoldDB" id="G5JUN0"/>
<feature type="transmembrane region" description="Helical" evidence="1">
    <location>
        <begin position="187"/>
        <end position="204"/>
    </location>
</feature>
<evidence type="ECO:0000313" key="2">
    <source>
        <dbReference type="EMBL" id="EHJ53214.1"/>
    </source>
</evidence>
<feature type="transmembrane region" description="Helical" evidence="1">
    <location>
        <begin position="55"/>
        <end position="73"/>
    </location>
</feature>
<feature type="transmembrane region" description="Helical" evidence="1">
    <location>
        <begin position="119"/>
        <end position="139"/>
    </location>
</feature>